<dbReference type="AlphaFoldDB" id="A0A8H3U1L1"/>
<organism evidence="1 2">
    <name type="scientific">Venturia inaequalis</name>
    <name type="common">Apple scab fungus</name>
    <dbReference type="NCBI Taxonomy" id="5025"/>
    <lineage>
        <taxon>Eukaryota</taxon>
        <taxon>Fungi</taxon>
        <taxon>Dikarya</taxon>
        <taxon>Ascomycota</taxon>
        <taxon>Pezizomycotina</taxon>
        <taxon>Dothideomycetes</taxon>
        <taxon>Pleosporomycetidae</taxon>
        <taxon>Venturiales</taxon>
        <taxon>Venturiaceae</taxon>
        <taxon>Venturia</taxon>
    </lineage>
</organism>
<accession>A0A8H3U1L1</accession>
<feature type="non-terminal residue" evidence="1">
    <location>
        <position position="72"/>
    </location>
</feature>
<evidence type="ECO:0000313" key="1">
    <source>
        <dbReference type="EMBL" id="KAE9961395.1"/>
    </source>
</evidence>
<dbReference type="EMBL" id="WNWS01001970">
    <property type="protein sequence ID" value="KAE9961395.1"/>
    <property type="molecule type" value="Genomic_DNA"/>
</dbReference>
<sequence>MAQEAPPPAPSSRAVGCVGDLHAPAAGFYSEVMMGSGDRCEEFQARGIQHLPRNGVTHRAYIACVYRSTEYY</sequence>
<proteinExistence type="predicted"/>
<name>A0A8H3U1L1_VENIN</name>
<dbReference type="Proteomes" id="UP000447873">
    <property type="component" value="Unassembled WGS sequence"/>
</dbReference>
<comment type="caution">
    <text evidence="1">The sequence shown here is derived from an EMBL/GenBank/DDBJ whole genome shotgun (WGS) entry which is preliminary data.</text>
</comment>
<evidence type="ECO:0000313" key="2">
    <source>
        <dbReference type="Proteomes" id="UP000447873"/>
    </source>
</evidence>
<reference evidence="1 2" key="1">
    <citation type="submission" date="2018-12" db="EMBL/GenBank/DDBJ databases">
        <title>Venturia inaequalis Genome Resource.</title>
        <authorList>
            <person name="Lichtner F.J."/>
        </authorList>
    </citation>
    <scope>NUCLEOTIDE SEQUENCE [LARGE SCALE GENOMIC DNA]</scope>
    <source>
        <strain evidence="1 2">120213</strain>
    </source>
</reference>
<gene>
    <name evidence="1" type="ORF">EG328_003244</name>
</gene>
<protein>
    <submittedName>
        <fullName evidence="1">Uncharacterized protein</fullName>
    </submittedName>
</protein>